<dbReference type="AlphaFoldDB" id="D7EAI8"/>
<evidence type="ECO:0000313" key="2">
    <source>
        <dbReference type="EMBL" id="ADI74987.1"/>
    </source>
</evidence>
<feature type="transmembrane region" description="Helical" evidence="1">
    <location>
        <begin position="12"/>
        <end position="34"/>
    </location>
</feature>
<dbReference type="KEGG" id="mev:Metev_2160"/>
<keyword evidence="1" id="KW-0472">Membrane</keyword>
<dbReference type="HOGENOM" id="CLU_2712810_0_0_2"/>
<sequence>MEKKHVERFLEFLIVGIGMGVVEDLLAVKIATGVMIDLEVILIVTLIAIPFAAFSELIVDREDFKFLKRNNK</sequence>
<dbReference type="STRING" id="644295.Metev_2160"/>
<evidence type="ECO:0000256" key="1">
    <source>
        <dbReference type="SAM" id="Phobius"/>
    </source>
</evidence>
<name>D7EAI8_METEZ</name>
<dbReference type="OrthoDB" id="9625at2157"/>
<evidence type="ECO:0000313" key="3">
    <source>
        <dbReference type="Proteomes" id="UP000000391"/>
    </source>
</evidence>
<gene>
    <name evidence="2" type="ordered locus">Metev_2160</name>
</gene>
<feature type="transmembrane region" description="Helical" evidence="1">
    <location>
        <begin position="40"/>
        <end position="59"/>
    </location>
</feature>
<dbReference type="GeneID" id="9347821"/>
<keyword evidence="1" id="KW-1133">Transmembrane helix</keyword>
<dbReference type="RefSeq" id="WP_013195552.1">
    <property type="nucleotide sequence ID" value="NC_014253.1"/>
</dbReference>
<proteinExistence type="predicted"/>
<keyword evidence="1" id="KW-0812">Transmembrane</keyword>
<accession>D7EAI8</accession>
<dbReference type="EMBL" id="CP002069">
    <property type="protein sequence ID" value="ADI74987.1"/>
    <property type="molecule type" value="Genomic_DNA"/>
</dbReference>
<protein>
    <submittedName>
        <fullName evidence="2">Uncharacterized protein</fullName>
    </submittedName>
</protein>
<reference evidence="2 3" key="1">
    <citation type="submission" date="2010-06" db="EMBL/GenBank/DDBJ databases">
        <title>Complete sequence chromosome of Methanohalobium evestigatum Z-7303.</title>
        <authorList>
            <consortium name="US DOE Joint Genome Institute"/>
            <person name="Lucas S."/>
            <person name="Copeland A."/>
            <person name="Lapidus A."/>
            <person name="Cheng J.-F."/>
            <person name="Bruce D."/>
            <person name="Goodwin L."/>
            <person name="Pitluck S."/>
            <person name="Saunders E."/>
            <person name="Detter J.C."/>
            <person name="Han C."/>
            <person name="Tapia R."/>
            <person name="Land M."/>
            <person name="Hauser L."/>
            <person name="Kyrpides N."/>
            <person name="Mikhailova N."/>
            <person name="Sieprawska-Lupa M."/>
            <person name="Whitman W.B."/>
            <person name="Anderson I."/>
            <person name="Woyke T."/>
        </authorList>
    </citation>
    <scope>NUCLEOTIDE SEQUENCE [LARGE SCALE GENOMIC DNA]</scope>
    <source>
        <strain evidence="3">ATCC BAA-1072 / DSM 3721 / NBRC 107634 / OCM 161 / Z-7303</strain>
    </source>
</reference>
<keyword evidence="3" id="KW-1185">Reference proteome</keyword>
<dbReference type="Proteomes" id="UP000000391">
    <property type="component" value="Chromosome"/>
</dbReference>
<organism evidence="2 3">
    <name type="scientific">Methanohalobium evestigatum (strain ATCC BAA-1072 / DSM 3721 / NBRC 107634 / OCM 161 / Z-7303)</name>
    <dbReference type="NCBI Taxonomy" id="644295"/>
    <lineage>
        <taxon>Archaea</taxon>
        <taxon>Methanobacteriati</taxon>
        <taxon>Methanobacteriota</taxon>
        <taxon>Stenosarchaea group</taxon>
        <taxon>Methanomicrobia</taxon>
        <taxon>Methanosarcinales</taxon>
        <taxon>Methanosarcinaceae</taxon>
        <taxon>Methanohalobium</taxon>
    </lineage>
</organism>